<organism evidence="7 8">
    <name type="scientific">Potamilus streckersoni</name>
    <dbReference type="NCBI Taxonomy" id="2493646"/>
    <lineage>
        <taxon>Eukaryota</taxon>
        <taxon>Metazoa</taxon>
        <taxon>Spiralia</taxon>
        <taxon>Lophotrochozoa</taxon>
        <taxon>Mollusca</taxon>
        <taxon>Bivalvia</taxon>
        <taxon>Autobranchia</taxon>
        <taxon>Heteroconchia</taxon>
        <taxon>Palaeoheterodonta</taxon>
        <taxon>Unionida</taxon>
        <taxon>Unionoidea</taxon>
        <taxon>Unionidae</taxon>
        <taxon>Ambleminae</taxon>
        <taxon>Lampsilini</taxon>
        <taxon>Potamilus</taxon>
    </lineage>
</organism>
<dbReference type="Proteomes" id="UP001195483">
    <property type="component" value="Unassembled WGS sequence"/>
</dbReference>
<dbReference type="EMBL" id="JAEAOA010001692">
    <property type="protein sequence ID" value="KAK3610651.1"/>
    <property type="molecule type" value="Genomic_DNA"/>
</dbReference>
<feature type="compositionally biased region" description="Basic and acidic residues" evidence="6">
    <location>
        <begin position="1304"/>
        <end position="1313"/>
    </location>
</feature>
<proteinExistence type="predicted"/>
<dbReference type="Pfam" id="PF20168">
    <property type="entry name" value="PDS5"/>
    <property type="match status" value="1"/>
</dbReference>
<dbReference type="InterPro" id="IPR016024">
    <property type="entry name" value="ARM-type_fold"/>
</dbReference>
<evidence type="ECO:0000256" key="2">
    <source>
        <dbReference type="ARBA" id="ARBA00022618"/>
    </source>
</evidence>
<keyword evidence="8" id="KW-1185">Reference proteome</keyword>
<dbReference type="GO" id="GO:0006281">
    <property type="term" value="P:DNA repair"/>
    <property type="evidence" value="ECO:0007669"/>
    <property type="project" value="TreeGrafter"/>
</dbReference>
<comment type="caution">
    <text evidence="7">The sequence shown here is derived from an EMBL/GenBank/DDBJ whole genome shotgun (WGS) entry which is preliminary data.</text>
</comment>
<dbReference type="CDD" id="cd19953">
    <property type="entry name" value="PDS5"/>
    <property type="match status" value="1"/>
</dbReference>
<name>A0AAE0WDG8_9BIVA</name>
<accession>A0AAE0WDG8</accession>
<protein>
    <recommendedName>
        <fullName evidence="9">Sister chromatid cohesion protein PDS5 homolog A</fullName>
    </recommendedName>
</protein>
<evidence type="ECO:0000256" key="4">
    <source>
        <dbReference type="ARBA" id="ARBA00023242"/>
    </source>
</evidence>
<evidence type="ECO:0000256" key="1">
    <source>
        <dbReference type="ARBA" id="ARBA00004123"/>
    </source>
</evidence>
<reference evidence="7" key="3">
    <citation type="submission" date="2023-05" db="EMBL/GenBank/DDBJ databases">
        <authorList>
            <person name="Smith C.H."/>
        </authorList>
    </citation>
    <scope>NUCLEOTIDE SEQUENCE</scope>
    <source>
        <strain evidence="7">CHS0354</strain>
        <tissue evidence="7">Mantle</tissue>
    </source>
</reference>
<feature type="region of interest" description="Disordered" evidence="6">
    <location>
        <begin position="1147"/>
        <end position="1505"/>
    </location>
</feature>
<dbReference type="GO" id="GO:0007064">
    <property type="term" value="P:mitotic sister chromatid cohesion"/>
    <property type="evidence" value="ECO:0007669"/>
    <property type="project" value="InterPro"/>
</dbReference>
<feature type="compositionally biased region" description="Polar residues" evidence="6">
    <location>
        <begin position="1246"/>
        <end position="1273"/>
    </location>
</feature>
<evidence type="ECO:0000256" key="3">
    <source>
        <dbReference type="ARBA" id="ARBA00022776"/>
    </source>
</evidence>
<dbReference type="PANTHER" id="PTHR12663:SF0">
    <property type="entry name" value="PRECOCIOUS DISSOCIATION OF SISTERS 5, ISOFORM A"/>
    <property type="match status" value="1"/>
</dbReference>
<feature type="compositionally biased region" description="Polar residues" evidence="6">
    <location>
        <begin position="1355"/>
        <end position="1364"/>
    </location>
</feature>
<dbReference type="PANTHER" id="PTHR12663">
    <property type="entry name" value="ANDROGEN INDUCED INHIBITOR OF PROLIFERATION AS3 / PDS5-RELATED"/>
    <property type="match status" value="1"/>
</dbReference>
<evidence type="ECO:0000256" key="5">
    <source>
        <dbReference type="ARBA" id="ARBA00023306"/>
    </source>
</evidence>
<evidence type="ECO:0000256" key="6">
    <source>
        <dbReference type="SAM" id="MobiDB-lite"/>
    </source>
</evidence>
<feature type="compositionally biased region" description="Basic and acidic residues" evidence="6">
    <location>
        <begin position="1326"/>
        <end position="1344"/>
    </location>
</feature>
<reference evidence="7" key="1">
    <citation type="journal article" date="2021" name="Genome Biol. Evol.">
        <title>A High-Quality Reference Genome for a Parasitic Bivalve with Doubly Uniparental Inheritance (Bivalvia: Unionida).</title>
        <authorList>
            <person name="Smith C.H."/>
        </authorList>
    </citation>
    <scope>NUCLEOTIDE SEQUENCE</scope>
    <source>
        <strain evidence="7">CHS0354</strain>
    </source>
</reference>
<dbReference type="InterPro" id="IPR039776">
    <property type="entry name" value="Pds5"/>
</dbReference>
<evidence type="ECO:0008006" key="9">
    <source>
        <dbReference type="Google" id="ProtNLM"/>
    </source>
</evidence>
<dbReference type="InterPro" id="IPR011989">
    <property type="entry name" value="ARM-like"/>
</dbReference>
<keyword evidence="5" id="KW-0131">Cell cycle</keyword>
<feature type="compositionally biased region" description="Basic and acidic residues" evidence="6">
    <location>
        <begin position="1171"/>
        <end position="1222"/>
    </location>
</feature>
<keyword evidence="4" id="KW-0539">Nucleus</keyword>
<dbReference type="Gene3D" id="1.25.10.10">
    <property type="entry name" value="Leucine-rich Repeat Variant"/>
    <property type="match status" value="2"/>
</dbReference>
<keyword evidence="3" id="KW-0498">Mitosis</keyword>
<dbReference type="SUPFAM" id="SSF48371">
    <property type="entry name" value="ARM repeat"/>
    <property type="match status" value="1"/>
</dbReference>
<dbReference type="GO" id="GO:0051301">
    <property type="term" value="P:cell division"/>
    <property type="evidence" value="ECO:0007669"/>
    <property type="project" value="UniProtKB-KW"/>
</dbReference>
<feature type="region of interest" description="Disordered" evidence="6">
    <location>
        <begin position="1517"/>
        <end position="1544"/>
    </location>
</feature>
<reference evidence="7" key="2">
    <citation type="journal article" date="2021" name="Genome Biol. Evol.">
        <title>Developing a high-quality reference genome for a parasitic bivalve with doubly uniparental inheritance (Bivalvia: Unionida).</title>
        <authorList>
            <person name="Smith C.H."/>
        </authorList>
    </citation>
    <scope>NUCLEOTIDE SEQUENCE</scope>
    <source>
        <strain evidence="7">CHS0354</strain>
        <tissue evidence="7">Mantle</tissue>
    </source>
</reference>
<comment type="subcellular location">
    <subcellularLocation>
        <location evidence="1">Nucleus</location>
    </subcellularLocation>
</comment>
<dbReference type="GO" id="GO:0005634">
    <property type="term" value="C:nucleus"/>
    <property type="evidence" value="ECO:0007669"/>
    <property type="project" value="UniProtKB-SubCell"/>
</dbReference>
<feature type="compositionally biased region" description="Low complexity" evidence="6">
    <location>
        <begin position="1470"/>
        <end position="1485"/>
    </location>
</feature>
<dbReference type="GO" id="GO:0000785">
    <property type="term" value="C:chromatin"/>
    <property type="evidence" value="ECO:0007669"/>
    <property type="project" value="TreeGrafter"/>
</dbReference>
<keyword evidence="2" id="KW-0132">Cell division</keyword>
<gene>
    <name evidence="7" type="ORF">CHS0354_028031</name>
</gene>
<evidence type="ECO:0000313" key="8">
    <source>
        <dbReference type="Proteomes" id="UP001195483"/>
    </source>
</evidence>
<feature type="compositionally biased region" description="Low complexity" evidence="6">
    <location>
        <begin position="1411"/>
        <end position="1434"/>
    </location>
</feature>
<evidence type="ECO:0000313" key="7">
    <source>
        <dbReference type="EMBL" id="KAK3610651.1"/>
    </source>
</evidence>
<sequence>MSIIPRGSTKPVKILYPPGCKEVTEDLGKDELVRRLKLIARAFQDMGQDENEPYSGLALHLATDFFLDHANKDVRLLVACCIADIFRVFAPDAPYRDASHLKEIFMFLIKQLRGLEDPNSPTFKRYFYLLENLAWVKSFNICIELDDSQEIFCSLFQLMFSIVNEKHSSKVKNFMMDMMTPLIAEADIVSQELLDIILINIVEPHKTQNRHAYQIARDLLIRTSNNIEPYIQAFFNNALMLGKTSESELSEHLYDLIYELNGICPSVLLAVLPQLEFKLKSNEEAERKAVTRVLAKMFSDPGSSLAGQNKQLWFCFLGRFNDISITVRTICVQSAQNFLIHHPDLQKDIIEQLKSRQHDPEETVRMEVVNTLLNVARRDFSNMSEELIDFIKERTRDKKYKIRREALLGLGQLYKSVMGQDDVQQRLVDKIHWFKDKVFHAYYQNSAEDRLLVERIFNMFLVPYTLPTLERMKRLFLLYATLDEHAVKAFTEMLKNRNLVRMLVRQLLEALDLSINNPSAQIYFHPKLAAIARTLPDPQKSLDQMKRLHHLLRDDKKLQSFFKMLVSPDCTCKRAQEIVKEVLKKLGGNNASPQNALYNTVKYVLERIASVMIDAAAVDLLVKHVDETVRSLGSLTEGIDNAGEKGVKLLLALSTVFPNSFKSEETFEIMLTFLKDDEEVVVDTALQIFTNTGQNLHAAHPNIYTSLLPILQSLAKIGTPKQSKHAIRCINAVAQNKEAILSHVFEHVKNHINPDSANYITSIVALGHIAQLCPEQFSSEIKTIVSKVIVKDLLMQDRTSGAPSTDSWCPDHQVSEETQAKIQAMKMLVRWLLGLKSNVNNSGISTLRLLYTVIIHEGDLMEKGKINKPELARLRLQAGCCMLKLAEELVFADLISREQFQALALLINDGCYHVRLKFALKLHKGLMCMKLPLDFMAIFALAANDPMRERRNQIKQFLQQNINKRREYLKQNPSIGNKIFLYLPDYVMPYTIHLLAHDPDLKTYDHVEALGNIKDCLWFMMEPLVSRSEDYNYQFFRRLIENIKQAKDAQGPDDEDMNKKLYAVCDVALGLLQTNITNVVLKESNLDPILPMRLFTQPDKTSFNTQSYLPKEFNFDNKRKGVYVFAEPQQRGGTNKQINLQEIIVESPGPVVNPNPTCPREQRHKQVRKLKITEKEKDSSDSSRDAEFLLTPEKENENEEYALKEVELSPTGGHDKMEDTKEGIVPQKAKARRLKKKGDEKKASKTRQTTLDEFSLSSQDNTSQETPTDSQDNVGMELSEKSTDSQETTTSDCKQTRRKTVRQKSSDSNDSKVKVTQQSSLPSMKGNKETQQKEKAKGKTKDSGTPKSTSRKGSKSNTDSSGTDSGAKKRKISDSEEVTLAKKSKGPLVEKNSAPKNVESDLSSSAETVLPSPSKSRSRTPSSSQSSSGSFKSPTSPPPTAKGLSRKRAAAPEKTVAKKGRITRGVLKDSSPSPSKSSHSEVPSPARKTVKRTAAPPTLNKPVEKVTLKITNVRRARSMINGTSDGEDNIETEPSKSPSKATALAEAIQKVGLEKEEVRGKRNTKAKKK</sequence>